<dbReference type="PANTHER" id="PTHR36302:SF1">
    <property type="entry name" value="COPPER CHAPERONE PCU(A)C"/>
    <property type="match status" value="1"/>
</dbReference>
<dbReference type="SUPFAM" id="SSF110087">
    <property type="entry name" value="DR1885-like metal-binding protein"/>
    <property type="match status" value="1"/>
</dbReference>
<accession>A0A1V8RT31</accession>
<dbReference type="Pfam" id="PF04314">
    <property type="entry name" value="PCuAC"/>
    <property type="match status" value="1"/>
</dbReference>
<feature type="chain" id="PRO_5012935366" description="Copper chaperone PCu(A)C" evidence="1">
    <location>
        <begin position="24"/>
        <end position="162"/>
    </location>
</feature>
<sequence length="162" mass="17005">MSHIRAALFSAAIVICGSQIASAHEFKTGDLEIDHPWSRAVPQGASVAGGYLTITNTGASADRLVSISSGISGKAEVHEMAVKDGVMTMRPVEGGLEIPAGGTVALKPGAYHVMFMDLKQHPKKGEDFKATLTFEKAGAVTVEFAVQGLGETGMKMEHDHAE</sequence>
<feature type="signal peptide" evidence="1">
    <location>
        <begin position="1"/>
        <end position="23"/>
    </location>
</feature>
<dbReference type="AlphaFoldDB" id="A0A1V8RT31"/>
<dbReference type="InterPro" id="IPR036182">
    <property type="entry name" value="PCuAC_sf"/>
</dbReference>
<keyword evidence="1" id="KW-0732">Signal</keyword>
<dbReference type="STRING" id="1873176.BFN67_14545"/>
<dbReference type="Gene3D" id="2.60.40.1890">
    <property type="entry name" value="PCu(A)C copper chaperone"/>
    <property type="match status" value="1"/>
</dbReference>
<dbReference type="OrthoDB" id="9796962at2"/>
<dbReference type="RefSeq" id="WP_080918859.1">
    <property type="nucleotide sequence ID" value="NZ_MDET01000008.1"/>
</dbReference>
<dbReference type="PANTHER" id="PTHR36302">
    <property type="entry name" value="BLR7088 PROTEIN"/>
    <property type="match status" value="1"/>
</dbReference>
<evidence type="ECO:0000313" key="3">
    <source>
        <dbReference type="Proteomes" id="UP000191905"/>
    </source>
</evidence>
<evidence type="ECO:0008006" key="4">
    <source>
        <dbReference type="Google" id="ProtNLM"/>
    </source>
</evidence>
<keyword evidence="3" id="KW-1185">Reference proteome</keyword>
<protein>
    <recommendedName>
        <fullName evidence="4">Copper chaperone PCu(A)C</fullName>
    </recommendedName>
</protein>
<evidence type="ECO:0000313" key="2">
    <source>
        <dbReference type="EMBL" id="OQM76350.1"/>
    </source>
</evidence>
<dbReference type="InterPro" id="IPR007410">
    <property type="entry name" value="LpqE-like"/>
</dbReference>
<gene>
    <name evidence="2" type="ORF">BFN67_14545</name>
</gene>
<name>A0A1V8RT31_9HYPH</name>
<comment type="caution">
    <text evidence="2">The sequence shown here is derived from an EMBL/GenBank/DDBJ whole genome shotgun (WGS) entry which is preliminary data.</text>
</comment>
<dbReference type="EMBL" id="MDET01000008">
    <property type="protein sequence ID" value="OQM76350.1"/>
    <property type="molecule type" value="Genomic_DNA"/>
</dbReference>
<reference evidence="2 3" key="1">
    <citation type="journal article" date="2016" name="Int. J. Syst. Evol. Microbiol.">
        <title>Pseudaminobacter manganicus sp. nov., isolated from sludge of a manganese mine.</title>
        <authorList>
            <person name="Li J."/>
            <person name="Huang J."/>
            <person name="Liao S."/>
            <person name="Wang G."/>
        </authorList>
    </citation>
    <scope>NUCLEOTIDE SEQUENCE [LARGE SCALE GENOMIC DNA]</scope>
    <source>
        <strain evidence="2 3">JH-7</strain>
    </source>
</reference>
<organism evidence="2 3">
    <name type="scientific">Manganibacter manganicus</name>
    <dbReference type="NCBI Taxonomy" id="1873176"/>
    <lineage>
        <taxon>Bacteria</taxon>
        <taxon>Pseudomonadati</taxon>
        <taxon>Pseudomonadota</taxon>
        <taxon>Alphaproteobacteria</taxon>
        <taxon>Hyphomicrobiales</taxon>
        <taxon>Phyllobacteriaceae</taxon>
        <taxon>Manganibacter</taxon>
    </lineage>
</organism>
<proteinExistence type="predicted"/>
<dbReference type="InterPro" id="IPR058248">
    <property type="entry name" value="Lxx211020-like"/>
</dbReference>
<dbReference type="Proteomes" id="UP000191905">
    <property type="component" value="Unassembled WGS sequence"/>
</dbReference>
<evidence type="ECO:0000256" key="1">
    <source>
        <dbReference type="SAM" id="SignalP"/>
    </source>
</evidence>